<accession>A0ACB6R5E6</accession>
<dbReference type="EMBL" id="MU003497">
    <property type="protein sequence ID" value="KAF2474529.1"/>
    <property type="molecule type" value="Genomic_DNA"/>
</dbReference>
<protein>
    <submittedName>
        <fullName evidence="1">Uncharacterized protein</fullName>
    </submittedName>
</protein>
<gene>
    <name evidence="1" type="ORF">BDR25DRAFT_351048</name>
</gene>
<reference evidence="1" key="1">
    <citation type="journal article" date="2020" name="Stud. Mycol.">
        <title>101 Dothideomycetes genomes: a test case for predicting lifestyles and emergence of pathogens.</title>
        <authorList>
            <person name="Haridas S."/>
            <person name="Albert R."/>
            <person name="Binder M."/>
            <person name="Bloem J."/>
            <person name="Labutti K."/>
            <person name="Salamov A."/>
            <person name="Andreopoulos B."/>
            <person name="Baker S."/>
            <person name="Barry K."/>
            <person name="Bills G."/>
            <person name="Bluhm B."/>
            <person name="Cannon C."/>
            <person name="Castanera R."/>
            <person name="Culley D."/>
            <person name="Daum C."/>
            <person name="Ezra D."/>
            <person name="Gonzalez J."/>
            <person name="Henrissat B."/>
            <person name="Kuo A."/>
            <person name="Liang C."/>
            <person name="Lipzen A."/>
            <person name="Lutzoni F."/>
            <person name="Magnuson J."/>
            <person name="Mondo S."/>
            <person name="Nolan M."/>
            <person name="Ohm R."/>
            <person name="Pangilinan J."/>
            <person name="Park H.-J."/>
            <person name="Ramirez L."/>
            <person name="Alfaro M."/>
            <person name="Sun H."/>
            <person name="Tritt A."/>
            <person name="Yoshinaga Y."/>
            <person name="Zwiers L.-H."/>
            <person name="Turgeon B."/>
            <person name="Goodwin S."/>
            <person name="Spatafora J."/>
            <person name="Crous P."/>
            <person name="Grigoriev I."/>
        </authorList>
    </citation>
    <scope>NUCLEOTIDE SEQUENCE</scope>
    <source>
        <strain evidence="1">ATCC 200398</strain>
    </source>
</reference>
<keyword evidence="2" id="KW-1185">Reference proteome</keyword>
<evidence type="ECO:0000313" key="2">
    <source>
        <dbReference type="Proteomes" id="UP000799755"/>
    </source>
</evidence>
<sequence>MVSRLRPKLVVLAVTLVSAKIIGSIEKIVEIGQDQLIRIWPRSHFPLHLLRSSASREVREGGNHFVTDLVAIKKSRGYEAGGWVPRFVGRTIGSRLPVRINREQLLYRNQGFQRGVVLYNWAILRPVQVRFWVRSYDREEERVPVSAPTLAQP</sequence>
<name>A0ACB6R5E6_9PLEO</name>
<evidence type="ECO:0000313" key="1">
    <source>
        <dbReference type="EMBL" id="KAF2474529.1"/>
    </source>
</evidence>
<proteinExistence type="predicted"/>
<organism evidence="1 2">
    <name type="scientific">Lindgomyces ingoldianus</name>
    <dbReference type="NCBI Taxonomy" id="673940"/>
    <lineage>
        <taxon>Eukaryota</taxon>
        <taxon>Fungi</taxon>
        <taxon>Dikarya</taxon>
        <taxon>Ascomycota</taxon>
        <taxon>Pezizomycotina</taxon>
        <taxon>Dothideomycetes</taxon>
        <taxon>Pleosporomycetidae</taxon>
        <taxon>Pleosporales</taxon>
        <taxon>Lindgomycetaceae</taxon>
        <taxon>Lindgomyces</taxon>
    </lineage>
</organism>
<dbReference type="Proteomes" id="UP000799755">
    <property type="component" value="Unassembled WGS sequence"/>
</dbReference>
<comment type="caution">
    <text evidence="1">The sequence shown here is derived from an EMBL/GenBank/DDBJ whole genome shotgun (WGS) entry which is preliminary data.</text>
</comment>